<dbReference type="EMBL" id="CP036287">
    <property type="protein sequence ID" value="QDU66362.1"/>
    <property type="molecule type" value="Genomic_DNA"/>
</dbReference>
<evidence type="ECO:0000313" key="1">
    <source>
        <dbReference type="EMBL" id="QDU66362.1"/>
    </source>
</evidence>
<organism evidence="1 2">
    <name type="scientific">Engelhardtia mirabilis</name>
    <dbReference type="NCBI Taxonomy" id="2528011"/>
    <lineage>
        <taxon>Bacteria</taxon>
        <taxon>Pseudomonadati</taxon>
        <taxon>Planctomycetota</taxon>
        <taxon>Planctomycetia</taxon>
        <taxon>Planctomycetia incertae sedis</taxon>
        <taxon>Engelhardtia</taxon>
    </lineage>
</organism>
<sequence length="176" mass="18921">MLDAACGPGTYLAHFGPGSFGLDRDAAVLSAARTRGCEVLQRDLSAAGWSAGLPAFEAVWLCDALVHLPDPGAFLAELRAITPAGTPVAVAEWVLPQRGRLRRALALATPGARAFWAHPEHLHRFTEPDLIGLLDRAGFEPQGRILHSLPAPLRRQPVVSLLAPWLPPRTLLARAR</sequence>
<dbReference type="Pfam" id="PF13489">
    <property type="entry name" value="Methyltransf_23"/>
    <property type="match status" value="1"/>
</dbReference>
<protein>
    <submittedName>
        <fullName evidence="1">Uncharacterized protein</fullName>
    </submittedName>
</protein>
<dbReference type="SUPFAM" id="SSF53335">
    <property type="entry name" value="S-adenosyl-L-methionine-dependent methyltransferases"/>
    <property type="match status" value="1"/>
</dbReference>
<name>A0A518BHA3_9BACT</name>
<dbReference type="AlphaFoldDB" id="A0A518BHA3"/>
<dbReference type="Proteomes" id="UP000316921">
    <property type="component" value="Chromosome"/>
</dbReference>
<dbReference type="Gene3D" id="3.40.50.150">
    <property type="entry name" value="Vaccinia Virus protein VP39"/>
    <property type="match status" value="1"/>
</dbReference>
<accession>A0A518BHA3</accession>
<reference evidence="1 2" key="1">
    <citation type="submission" date="2019-02" db="EMBL/GenBank/DDBJ databases">
        <title>Deep-cultivation of Planctomycetes and their phenomic and genomic characterization uncovers novel biology.</title>
        <authorList>
            <person name="Wiegand S."/>
            <person name="Jogler M."/>
            <person name="Boedeker C."/>
            <person name="Pinto D."/>
            <person name="Vollmers J."/>
            <person name="Rivas-Marin E."/>
            <person name="Kohn T."/>
            <person name="Peeters S.H."/>
            <person name="Heuer A."/>
            <person name="Rast P."/>
            <person name="Oberbeckmann S."/>
            <person name="Bunk B."/>
            <person name="Jeske O."/>
            <person name="Meyerdierks A."/>
            <person name="Storesund J.E."/>
            <person name="Kallscheuer N."/>
            <person name="Luecker S."/>
            <person name="Lage O.M."/>
            <person name="Pohl T."/>
            <person name="Merkel B.J."/>
            <person name="Hornburger P."/>
            <person name="Mueller R.-W."/>
            <person name="Bruemmer F."/>
            <person name="Labrenz M."/>
            <person name="Spormann A.M."/>
            <person name="Op den Camp H."/>
            <person name="Overmann J."/>
            <person name="Amann R."/>
            <person name="Jetten M.S.M."/>
            <person name="Mascher T."/>
            <person name="Medema M.H."/>
            <person name="Devos D.P."/>
            <person name="Kaster A.-K."/>
            <person name="Ovreas L."/>
            <person name="Rohde M."/>
            <person name="Galperin M.Y."/>
            <person name="Jogler C."/>
        </authorList>
    </citation>
    <scope>NUCLEOTIDE SEQUENCE [LARGE SCALE GENOMIC DNA]</scope>
    <source>
        <strain evidence="1 2">Pla133</strain>
    </source>
</reference>
<dbReference type="InterPro" id="IPR029063">
    <property type="entry name" value="SAM-dependent_MTases_sf"/>
</dbReference>
<proteinExistence type="predicted"/>
<evidence type="ECO:0000313" key="2">
    <source>
        <dbReference type="Proteomes" id="UP000316921"/>
    </source>
</evidence>
<keyword evidence="2" id="KW-1185">Reference proteome</keyword>
<gene>
    <name evidence="1" type="ORF">Pla133_14320</name>
</gene>
<dbReference type="KEGG" id="pbap:Pla133_14320"/>